<dbReference type="InterPro" id="IPR050219">
    <property type="entry name" value="DnaG_primase"/>
</dbReference>
<feature type="compositionally biased region" description="Polar residues" evidence="15">
    <location>
        <begin position="449"/>
        <end position="461"/>
    </location>
</feature>
<keyword evidence="6 12" id="KW-0479">Metal-binding</keyword>
<comment type="similarity">
    <text evidence="12 13">Belongs to the DnaG primase family.</text>
</comment>
<keyword evidence="7 12" id="KW-0863">Zinc-finger</keyword>
<evidence type="ECO:0000256" key="9">
    <source>
        <dbReference type="ARBA" id="ARBA00022842"/>
    </source>
</evidence>
<dbReference type="Proteomes" id="UP000594903">
    <property type="component" value="Chromosome"/>
</dbReference>
<accession>A0A378X8Y9</accession>
<keyword evidence="3 12" id="KW-0808">Transferase</keyword>
<evidence type="ECO:0000259" key="16">
    <source>
        <dbReference type="PROSITE" id="PS50880"/>
    </source>
</evidence>
<dbReference type="GO" id="GO:0005737">
    <property type="term" value="C:cytoplasm"/>
    <property type="evidence" value="ECO:0007669"/>
    <property type="project" value="TreeGrafter"/>
</dbReference>
<keyword evidence="10 12" id="KW-0238">DNA-binding</keyword>
<dbReference type="InterPro" id="IPR002694">
    <property type="entry name" value="Znf_CHC2"/>
</dbReference>
<keyword evidence="8 12" id="KW-0862">Zinc</keyword>
<keyword evidence="9" id="KW-0460">Magnesium</keyword>
<keyword evidence="11 12" id="KW-0804">Transcription</keyword>
<reference evidence="18 19" key="1">
    <citation type="submission" date="2018-06" db="EMBL/GenBank/DDBJ databases">
        <authorList>
            <consortium name="Pathogen Informatics"/>
            <person name="Doyle S."/>
        </authorList>
    </citation>
    <scope>NUCLEOTIDE SEQUENCE [LARGE SCALE GENOMIC DNA]</scope>
    <source>
        <strain evidence="18 19">NCTC11997</strain>
    </source>
</reference>
<dbReference type="FunFam" id="3.40.1360.10:FF:000002">
    <property type="entry name" value="DNA primase"/>
    <property type="match status" value="1"/>
</dbReference>
<evidence type="ECO:0000313" key="19">
    <source>
        <dbReference type="Proteomes" id="UP000254603"/>
    </source>
</evidence>
<keyword evidence="1 12" id="KW-0240">DNA-directed RNA polymerase</keyword>
<evidence type="ECO:0000256" key="4">
    <source>
        <dbReference type="ARBA" id="ARBA00022695"/>
    </source>
</evidence>
<evidence type="ECO:0000256" key="15">
    <source>
        <dbReference type="SAM" id="MobiDB-lite"/>
    </source>
</evidence>
<proteinExistence type="inferred from homology"/>
<protein>
    <recommendedName>
        <fullName evidence="12 13">DNA primase</fullName>
        <ecNumber evidence="12">2.7.7.101</ecNumber>
    </recommendedName>
</protein>
<gene>
    <name evidence="12 18" type="primary">dnaG</name>
    <name evidence="17" type="ORF">I6G29_13385</name>
    <name evidence="18" type="ORF">NCTC11997_00035</name>
</gene>
<dbReference type="RefSeq" id="WP_018574555.1">
    <property type="nucleotide sequence ID" value="NZ_CP065725.1"/>
</dbReference>
<dbReference type="Gene3D" id="1.10.860.10">
    <property type="entry name" value="DNAb Helicase, Chain A"/>
    <property type="match status" value="1"/>
</dbReference>
<dbReference type="SMART" id="SM00400">
    <property type="entry name" value="ZnF_CHCC"/>
    <property type="match status" value="1"/>
</dbReference>
<sequence>MIPEEFIQELLARVDIVDVIGKYVQLKKSGQNLQGLCPFHQEKTPSFTVSATKQFYHCFGCGAHGTAISFLMEHVGLGFPESVRTLADSVGMRVPESNYSPENRARIKQQKTRYDLLHEALEQAQAYYLSQLKQYTRAQEYLLQRGLNPEIVERFGLGWTGSERQNLRRVYEDYDNDLLIDAGLVVQNERGLRYDRFRERITFPIYNQRGRLIGFGGRLITKGEPKYLNSPETELFHKGSELYGLWENRTGIRKAATVLVVEGYMDVVSLARYGVDYAVATLGTATTAEHIAKLIKASNRIVFSFDGDKAGQRAAWRALNTSLALLRDDVSLRFLFLPKEHDPDSFVQNYGVKKFEEKVAEAQALSAFMLESLASEFNLKEAEGRAACLKEALSLVVQIPESAIRTQIENELARLVRFTTDEFRAALARYLDKKEGASQRFGEHDKTLLHTSPSEEYSRTYSRSGTHSHGGGRASYQSTGAFRKKKKSNEPIRQPMPLARQLLSLLASHPQILERIGERQLEILRQHPHMDIVVEFISFAFTNGARHIGSLIQQAEQGSPLQQLLISLGKDSSTIETLPHPEAEWSDAIKKIELENLESEIRTLIDSGIETDNERKRYLAVLARYNFLKT</sequence>
<feature type="zinc finger region" description="CHC2-type" evidence="12 14">
    <location>
        <begin position="37"/>
        <end position="61"/>
    </location>
</feature>
<evidence type="ECO:0000313" key="20">
    <source>
        <dbReference type="Proteomes" id="UP000594903"/>
    </source>
</evidence>
<dbReference type="Proteomes" id="UP000254603">
    <property type="component" value="Unassembled WGS sequence"/>
</dbReference>
<evidence type="ECO:0000256" key="13">
    <source>
        <dbReference type="PIRNR" id="PIRNR002811"/>
    </source>
</evidence>
<evidence type="ECO:0000256" key="14">
    <source>
        <dbReference type="PIRSR" id="PIRSR002811-1"/>
    </source>
</evidence>
<dbReference type="Pfam" id="PF08278">
    <property type="entry name" value="DnaG_DnaB_bind"/>
    <property type="match status" value="1"/>
</dbReference>
<dbReference type="HAMAP" id="MF_00974">
    <property type="entry name" value="DNA_primase_DnaG"/>
    <property type="match status" value="1"/>
</dbReference>
<evidence type="ECO:0000256" key="2">
    <source>
        <dbReference type="ARBA" id="ARBA00022515"/>
    </source>
</evidence>
<dbReference type="InterPro" id="IPR006171">
    <property type="entry name" value="TOPRIM_dom"/>
</dbReference>
<dbReference type="InterPro" id="IPR030846">
    <property type="entry name" value="DnaG_bac"/>
</dbReference>
<evidence type="ECO:0000256" key="10">
    <source>
        <dbReference type="ARBA" id="ARBA00023125"/>
    </source>
</evidence>
<dbReference type="EC" id="2.7.7.101" evidence="12"/>
<comment type="domain">
    <text evidence="12">Contains an N-terminal zinc-binding domain, a central core domain that contains the primase activity, and a C-terminal DnaB-binding domain.</text>
</comment>
<evidence type="ECO:0000313" key="18">
    <source>
        <dbReference type="EMBL" id="SUA50104.1"/>
    </source>
</evidence>
<dbReference type="OrthoDB" id="9803773at2"/>
<dbReference type="Pfam" id="PF01807">
    <property type="entry name" value="Zn_ribbon_DnaG"/>
    <property type="match status" value="1"/>
</dbReference>
<dbReference type="InterPro" id="IPR013264">
    <property type="entry name" value="DNAG_N"/>
</dbReference>
<dbReference type="SUPFAM" id="SSF56731">
    <property type="entry name" value="DNA primase core"/>
    <property type="match status" value="1"/>
</dbReference>
<dbReference type="PANTHER" id="PTHR30313:SF2">
    <property type="entry name" value="DNA PRIMASE"/>
    <property type="match status" value="1"/>
</dbReference>
<keyword evidence="20" id="KW-1185">Reference proteome</keyword>
<evidence type="ECO:0000256" key="6">
    <source>
        <dbReference type="ARBA" id="ARBA00022723"/>
    </source>
</evidence>
<dbReference type="Gene3D" id="3.40.1360.10">
    <property type="match status" value="1"/>
</dbReference>
<evidence type="ECO:0000256" key="7">
    <source>
        <dbReference type="ARBA" id="ARBA00022771"/>
    </source>
</evidence>
<dbReference type="GO" id="GO:0008270">
    <property type="term" value="F:zinc ion binding"/>
    <property type="evidence" value="ECO:0007669"/>
    <property type="project" value="UniProtKB-UniRule"/>
</dbReference>
<evidence type="ECO:0000256" key="12">
    <source>
        <dbReference type="HAMAP-Rule" id="MF_00974"/>
    </source>
</evidence>
<dbReference type="SUPFAM" id="SSF117023">
    <property type="entry name" value="DNA primase DnaG, C-terminal domain"/>
    <property type="match status" value="1"/>
</dbReference>
<feature type="domain" description="Toprim" evidence="16">
    <location>
        <begin position="256"/>
        <end position="338"/>
    </location>
</feature>
<dbReference type="GO" id="GO:0000428">
    <property type="term" value="C:DNA-directed RNA polymerase complex"/>
    <property type="evidence" value="ECO:0007669"/>
    <property type="project" value="UniProtKB-KW"/>
</dbReference>
<dbReference type="GO" id="GO:0006269">
    <property type="term" value="P:DNA replication, synthesis of primer"/>
    <property type="evidence" value="ECO:0007669"/>
    <property type="project" value="UniProtKB-UniRule"/>
</dbReference>
<dbReference type="SUPFAM" id="SSF57783">
    <property type="entry name" value="Zinc beta-ribbon"/>
    <property type="match status" value="1"/>
</dbReference>
<dbReference type="Gene3D" id="3.90.980.10">
    <property type="entry name" value="DNA primase, catalytic core, N-terminal domain"/>
    <property type="match status" value="1"/>
</dbReference>
<comment type="function">
    <text evidence="12 13">RNA polymerase that catalyzes the synthesis of short RNA molecules used as primers for DNA polymerase during DNA replication.</text>
</comment>
<dbReference type="GO" id="GO:1990077">
    <property type="term" value="C:primosome complex"/>
    <property type="evidence" value="ECO:0007669"/>
    <property type="project" value="UniProtKB-KW"/>
</dbReference>
<dbReference type="Pfam" id="PF08275">
    <property type="entry name" value="DNAG_N"/>
    <property type="match status" value="1"/>
</dbReference>
<comment type="cofactor">
    <cofactor evidence="12 13 14">
        <name>Zn(2+)</name>
        <dbReference type="ChEBI" id="CHEBI:29105"/>
    </cofactor>
    <text evidence="12 13 14">Binds 1 zinc ion per monomer.</text>
</comment>
<dbReference type="EMBL" id="CP065725">
    <property type="protein sequence ID" value="QPT40071.1"/>
    <property type="molecule type" value="Genomic_DNA"/>
</dbReference>
<keyword evidence="4 12" id="KW-0548">Nucleotidyltransferase</keyword>
<dbReference type="PIRSF" id="PIRSF002811">
    <property type="entry name" value="DnaG"/>
    <property type="match status" value="1"/>
</dbReference>
<dbReference type="GO" id="GO:0003677">
    <property type="term" value="F:DNA binding"/>
    <property type="evidence" value="ECO:0007669"/>
    <property type="project" value="UniProtKB-KW"/>
</dbReference>
<evidence type="ECO:0000256" key="5">
    <source>
        <dbReference type="ARBA" id="ARBA00022705"/>
    </source>
</evidence>
<dbReference type="Pfam" id="PF10410">
    <property type="entry name" value="DnaB_bind"/>
    <property type="match status" value="1"/>
</dbReference>
<evidence type="ECO:0000256" key="1">
    <source>
        <dbReference type="ARBA" id="ARBA00022478"/>
    </source>
</evidence>
<evidence type="ECO:0000256" key="3">
    <source>
        <dbReference type="ARBA" id="ARBA00022679"/>
    </source>
</evidence>
<comment type="catalytic activity">
    <reaction evidence="12">
        <text>ssDNA + n NTP = ssDNA/pppN(pN)n-1 hybrid + (n-1) diphosphate.</text>
        <dbReference type="EC" id="2.7.7.101"/>
    </reaction>
</comment>
<dbReference type="InterPro" id="IPR016136">
    <property type="entry name" value="DNA_helicase_N/primase_C"/>
</dbReference>
<evidence type="ECO:0000313" key="17">
    <source>
        <dbReference type="EMBL" id="QPT40071.1"/>
    </source>
</evidence>
<dbReference type="CDD" id="cd03364">
    <property type="entry name" value="TOPRIM_DnaG_primases"/>
    <property type="match status" value="1"/>
</dbReference>
<feature type="region of interest" description="Disordered" evidence="15">
    <location>
        <begin position="441"/>
        <end position="494"/>
    </location>
</feature>
<dbReference type="STRING" id="1122619.GCA_000373745_01373"/>
<evidence type="ECO:0000256" key="8">
    <source>
        <dbReference type="ARBA" id="ARBA00022833"/>
    </source>
</evidence>
<dbReference type="AlphaFoldDB" id="A0A378X8Y9"/>
<keyword evidence="5 12" id="KW-0235">DNA replication</keyword>
<evidence type="ECO:0000256" key="11">
    <source>
        <dbReference type="ARBA" id="ARBA00023163"/>
    </source>
</evidence>
<dbReference type="FunFam" id="3.90.580.10:FF:000001">
    <property type="entry name" value="DNA primase"/>
    <property type="match status" value="1"/>
</dbReference>
<name>A0A378X8Y9_9BURK</name>
<dbReference type="InterPro" id="IPR019475">
    <property type="entry name" value="DNA_primase_DnaB-bd"/>
</dbReference>
<dbReference type="Gene3D" id="1.20.50.20">
    <property type="entry name" value="DnaG, RNA polymerase domain, helical bundle"/>
    <property type="match status" value="1"/>
</dbReference>
<dbReference type="SMART" id="SM00493">
    <property type="entry name" value="TOPRIM"/>
    <property type="match status" value="1"/>
</dbReference>
<dbReference type="Gene3D" id="3.90.580.10">
    <property type="entry name" value="Zinc finger, CHC2-type domain"/>
    <property type="match status" value="1"/>
</dbReference>
<dbReference type="InterPro" id="IPR037068">
    <property type="entry name" value="DNA_primase_core_N_sf"/>
</dbReference>
<dbReference type="EMBL" id="UGSB01000001">
    <property type="protein sequence ID" value="SUA50104.1"/>
    <property type="molecule type" value="Genomic_DNA"/>
</dbReference>
<keyword evidence="2 12" id="KW-0639">Primosome</keyword>
<dbReference type="Pfam" id="PF13155">
    <property type="entry name" value="Toprim_2"/>
    <property type="match status" value="1"/>
</dbReference>
<reference evidence="17 20" key="2">
    <citation type="submission" date="2020-12" db="EMBL/GenBank/DDBJ databases">
        <title>FDA dAtabase for Regulatory Grade micrObial Sequences (FDA-ARGOS): Supporting development and validation of Infectious Disease Dx tests.</title>
        <authorList>
            <person name="Sproer C."/>
            <person name="Gronow S."/>
            <person name="Severitt S."/>
            <person name="Schroder I."/>
            <person name="Tallon L."/>
            <person name="Sadzewicz L."/>
            <person name="Zhao X."/>
            <person name="Boylan J."/>
            <person name="Ott S."/>
            <person name="Bowen H."/>
            <person name="Vavikolanu K."/>
            <person name="Mehta A."/>
            <person name="Aluvathingal J."/>
            <person name="Nadendla S."/>
            <person name="Lowell S."/>
            <person name="Myers T."/>
            <person name="Yan Y."/>
            <person name="Sichtig H."/>
        </authorList>
    </citation>
    <scope>NUCLEOTIDE SEQUENCE [LARGE SCALE GENOMIC DNA]</scope>
    <source>
        <strain evidence="17 20">FDAARGOS_872</strain>
    </source>
</reference>
<dbReference type="InterPro" id="IPR036977">
    <property type="entry name" value="DNA_primase_Znf_CHC2"/>
</dbReference>
<dbReference type="InterPro" id="IPR013173">
    <property type="entry name" value="DNA_primase_DnaG_DnaB-bd_dom"/>
</dbReference>
<organism evidence="18 19">
    <name type="scientific">Oligella ureolytica</name>
    <dbReference type="NCBI Taxonomy" id="90244"/>
    <lineage>
        <taxon>Bacteria</taxon>
        <taxon>Pseudomonadati</taxon>
        <taxon>Pseudomonadota</taxon>
        <taxon>Betaproteobacteria</taxon>
        <taxon>Burkholderiales</taxon>
        <taxon>Alcaligenaceae</taxon>
        <taxon>Oligella</taxon>
    </lineage>
</organism>
<dbReference type="GO" id="GO:0003899">
    <property type="term" value="F:DNA-directed RNA polymerase activity"/>
    <property type="evidence" value="ECO:0007669"/>
    <property type="project" value="UniProtKB-UniRule"/>
</dbReference>
<comment type="subunit">
    <text evidence="12">Monomer. Interacts with DnaB.</text>
</comment>
<dbReference type="SMART" id="SM00766">
    <property type="entry name" value="DnaG_DnaB_bind"/>
    <property type="match status" value="1"/>
</dbReference>
<dbReference type="PANTHER" id="PTHR30313">
    <property type="entry name" value="DNA PRIMASE"/>
    <property type="match status" value="1"/>
</dbReference>
<dbReference type="InterPro" id="IPR006295">
    <property type="entry name" value="DNA_primase_DnaG"/>
</dbReference>
<dbReference type="NCBIfam" id="TIGR01391">
    <property type="entry name" value="dnaG"/>
    <property type="match status" value="1"/>
</dbReference>
<dbReference type="PROSITE" id="PS50880">
    <property type="entry name" value="TOPRIM"/>
    <property type="match status" value="1"/>
</dbReference>
<dbReference type="InterPro" id="IPR034151">
    <property type="entry name" value="TOPRIM_DnaG_bac"/>
</dbReference>